<evidence type="ECO:0000259" key="2">
    <source>
        <dbReference type="PROSITE" id="PS50219"/>
    </source>
</evidence>
<feature type="transmembrane region" description="Helical" evidence="1">
    <location>
        <begin position="464"/>
        <end position="483"/>
    </location>
</feature>
<dbReference type="InterPro" id="IPR032914">
    <property type="entry name" value="Vam6/VPS39/TRAP1"/>
</dbReference>
<feature type="transmembrane region" description="Helical" evidence="1">
    <location>
        <begin position="503"/>
        <end position="522"/>
    </location>
</feature>
<dbReference type="GO" id="GO:0016020">
    <property type="term" value="C:membrane"/>
    <property type="evidence" value="ECO:0007669"/>
    <property type="project" value="TreeGrafter"/>
</dbReference>
<dbReference type="Proteomes" id="UP000095283">
    <property type="component" value="Unplaced"/>
</dbReference>
<dbReference type="PANTHER" id="PTHR12894:SF49">
    <property type="entry name" value="VAM6_VPS39-LIKE PROTEIN"/>
    <property type="match status" value="1"/>
</dbReference>
<dbReference type="GO" id="GO:0006914">
    <property type="term" value="P:autophagy"/>
    <property type="evidence" value="ECO:0007669"/>
    <property type="project" value="TreeGrafter"/>
</dbReference>
<accession>A0A1I7XK22</accession>
<dbReference type="Pfam" id="PF00780">
    <property type="entry name" value="CNH"/>
    <property type="match status" value="1"/>
</dbReference>
<dbReference type="PROSITE" id="PS50219">
    <property type="entry name" value="CNH"/>
    <property type="match status" value="1"/>
</dbReference>
<dbReference type="SUPFAM" id="SSF50978">
    <property type="entry name" value="WD40 repeat-like"/>
    <property type="match status" value="1"/>
</dbReference>
<name>A0A1I7XK22_HETBA</name>
<keyword evidence="1" id="KW-0812">Transmembrane</keyword>
<evidence type="ECO:0000313" key="4">
    <source>
        <dbReference type="WBParaSite" id="Hba_18111"/>
    </source>
</evidence>
<proteinExistence type="predicted"/>
<dbReference type="AlphaFoldDB" id="A0A1I7XK22"/>
<keyword evidence="3" id="KW-1185">Reference proteome</keyword>
<keyword evidence="1" id="KW-0472">Membrane</keyword>
<dbReference type="PANTHER" id="PTHR12894">
    <property type="entry name" value="CNH DOMAIN CONTAINING"/>
    <property type="match status" value="1"/>
</dbReference>
<feature type="domain" description="CNH" evidence="2">
    <location>
        <begin position="15"/>
        <end position="294"/>
    </location>
</feature>
<dbReference type="WBParaSite" id="Hba_18111">
    <property type="protein sequence ID" value="Hba_18111"/>
    <property type="gene ID" value="Hba_18111"/>
</dbReference>
<dbReference type="InterPro" id="IPR036322">
    <property type="entry name" value="WD40_repeat_dom_sf"/>
</dbReference>
<sequence>MFEAYAPNEVAMKLPLEITSITCQKSSDSVLAGSKIGQLFVYSPKRTHRRGFELDTLCKQFERRAVLDLTICEREELLICISDGQVAAHHLGDRHFPVIALLHKTKPVHSFVQWNPKGSDSLYIIVSSKKRLFLFKWTDKDFHDVRFEYNHSFIDKPSTMRVCGSNLVFSVGKEYYIMKLIENSSADGESFVGEVHRLFEFPDSAVIVDIYDRKLLGFCRGDVLVLYNYDGQNTPHIADVRFSEPPLDMVYDTPYLVSLLPKGRIEVRSLNPSLLIQTMVLSKAGAVCGGNPGYVYVSSPNDVWILDAHTNLRKNVSMLIAEKHFDLAIQLVEESNVFTPENKLEIKRQAAVNLFNKRKFEESFALHAEIKSDVITIIQLFPEFLPVKLQKSVPALDFPVRSDYSKQLDQYQRDKAMGQVKMSNEDLKALQISLQVVDTTLLKCYLQLSNFYIHRSVMMKFSLMYIRTILNGLSFSIVFFEIFIGDESDVARNLNRDDVLDFLRFHCIAAVIPYLALVEHYIAKIKMLFQDYVHVFPDAFYEERALILGRLKQHEQVLTLHIYVILLRISSNLLVIQVNLFFYYFVFLSNSILKFYRYICYYFNAFVRYPTDGSLAHFGCYNENPAEKSGVYKQTTHRVTRLWIVHKPVDKQFASITLPTDVLVEMINALRGVALDVELNGESAALIVTHPVVSFFQDIQLSTFYK</sequence>
<keyword evidence="1" id="KW-1133">Transmembrane helix</keyword>
<dbReference type="InterPro" id="IPR001180">
    <property type="entry name" value="CNH_dom"/>
</dbReference>
<dbReference type="GO" id="GO:0005737">
    <property type="term" value="C:cytoplasm"/>
    <property type="evidence" value="ECO:0007669"/>
    <property type="project" value="TreeGrafter"/>
</dbReference>
<reference evidence="4" key="1">
    <citation type="submission" date="2016-11" db="UniProtKB">
        <authorList>
            <consortium name="WormBaseParasite"/>
        </authorList>
    </citation>
    <scope>IDENTIFICATION</scope>
</reference>
<organism evidence="3 4">
    <name type="scientific">Heterorhabditis bacteriophora</name>
    <name type="common">Entomopathogenic nematode worm</name>
    <dbReference type="NCBI Taxonomy" id="37862"/>
    <lineage>
        <taxon>Eukaryota</taxon>
        <taxon>Metazoa</taxon>
        <taxon>Ecdysozoa</taxon>
        <taxon>Nematoda</taxon>
        <taxon>Chromadorea</taxon>
        <taxon>Rhabditida</taxon>
        <taxon>Rhabditina</taxon>
        <taxon>Rhabditomorpha</taxon>
        <taxon>Strongyloidea</taxon>
        <taxon>Heterorhabditidae</taxon>
        <taxon>Heterorhabditis</taxon>
    </lineage>
</organism>
<dbReference type="GO" id="GO:0034058">
    <property type="term" value="P:endosomal vesicle fusion"/>
    <property type="evidence" value="ECO:0007669"/>
    <property type="project" value="TreeGrafter"/>
</dbReference>
<evidence type="ECO:0000313" key="3">
    <source>
        <dbReference type="Proteomes" id="UP000095283"/>
    </source>
</evidence>
<evidence type="ECO:0000256" key="1">
    <source>
        <dbReference type="SAM" id="Phobius"/>
    </source>
</evidence>
<protein>
    <submittedName>
        <fullName evidence="4">CNH domain-containing protein</fullName>
    </submittedName>
</protein>